<dbReference type="PROSITE" id="PS50072">
    <property type="entry name" value="CSA_PPIASE_2"/>
    <property type="match status" value="1"/>
</dbReference>
<proteinExistence type="inferred from homology"/>
<comment type="catalytic activity">
    <reaction evidence="4">
        <text>[protein]-peptidylproline (omega=180) = [protein]-peptidylproline (omega=0)</text>
        <dbReference type="Rhea" id="RHEA:16237"/>
        <dbReference type="Rhea" id="RHEA-COMP:10747"/>
        <dbReference type="Rhea" id="RHEA-COMP:10748"/>
        <dbReference type="ChEBI" id="CHEBI:83833"/>
        <dbReference type="ChEBI" id="CHEBI:83834"/>
        <dbReference type="EC" id="5.2.1.8"/>
    </reaction>
</comment>
<dbReference type="GO" id="GO:0006457">
    <property type="term" value="P:protein folding"/>
    <property type="evidence" value="ECO:0007669"/>
    <property type="project" value="InterPro"/>
</dbReference>
<feature type="domain" description="PPIase cyclophilin-type" evidence="5">
    <location>
        <begin position="32"/>
        <end position="190"/>
    </location>
</feature>
<evidence type="ECO:0000256" key="2">
    <source>
        <dbReference type="ARBA" id="ARBA00023110"/>
    </source>
</evidence>
<dbReference type="PANTHER" id="PTHR43246">
    <property type="entry name" value="PEPTIDYL-PROLYL CIS-TRANS ISOMERASE CYP38, CHLOROPLASTIC"/>
    <property type="match status" value="1"/>
</dbReference>
<accession>A0A450T078</accession>
<evidence type="ECO:0000256" key="3">
    <source>
        <dbReference type="ARBA" id="ARBA00023235"/>
    </source>
</evidence>
<dbReference type="InterPro" id="IPR020892">
    <property type="entry name" value="Cyclophilin-type_PPIase_CS"/>
</dbReference>
<dbReference type="InterPro" id="IPR002130">
    <property type="entry name" value="Cyclophilin-type_PPIase_dom"/>
</dbReference>
<dbReference type="GO" id="GO:0003755">
    <property type="term" value="F:peptidyl-prolyl cis-trans isomerase activity"/>
    <property type="evidence" value="ECO:0007669"/>
    <property type="project" value="UniProtKB-UniRule"/>
</dbReference>
<evidence type="ECO:0000256" key="4">
    <source>
        <dbReference type="RuleBase" id="RU363019"/>
    </source>
</evidence>
<protein>
    <recommendedName>
        <fullName evidence="4">Peptidyl-prolyl cis-trans isomerase</fullName>
        <shortName evidence="4">PPIase</shortName>
        <ecNumber evidence="4">5.2.1.8</ecNumber>
    </recommendedName>
</protein>
<comment type="function">
    <text evidence="4">PPIases accelerate the folding of proteins. It catalyzes the cis-trans isomerization of proline imidic peptide bonds in oligopeptides.</text>
</comment>
<dbReference type="EC" id="5.2.1.8" evidence="4"/>
<dbReference type="AlphaFoldDB" id="A0A450T078"/>
<organism evidence="6">
    <name type="scientific">Candidatus Kentrum sp. FW</name>
    <dbReference type="NCBI Taxonomy" id="2126338"/>
    <lineage>
        <taxon>Bacteria</taxon>
        <taxon>Pseudomonadati</taxon>
        <taxon>Pseudomonadota</taxon>
        <taxon>Gammaproteobacteria</taxon>
        <taxon>Candidatus Kentrum</taxon>
    </lineage>
</organism>
<dbReference type="Pfam" id="PF00160">
    <property type="entry name" value="Pro_isomerase"/>
    <property type="match status" value="1"/>
</dbReference>
<keyword evidence="4" id="KW-0732">Signal</keyword>
<reference evidence="6" key="1">
    <citation type="submission" date="2019-02" db="EMBL/GenBank/DDBJ databases">
        <authorList>
            <person name="Gruber-Vodicka R. H."/>
            <person name="Seah K. B. B."/>
        </authorList>
    </citation>
    <scope>NUCLEOTIDE SEQUENCE</scope>
    <source>
        <strain evidence="6">BECK_BZ106</strain>
    </source>
</reference>
<feature type="signal peptide" evidence="4">
    <location>
        <begin position="1"/>
        <end position="23"/>
    </location>
</feature>
<feature type="chain" id="PRO_5018820654" description="Peptidyl-prolyl cis-trans isomerase" evidence="4">
    <location>
        <begin position="24"/>
        <end position="194"/>
    </location>
</feature>
<keyword evidence="2 4" id="KW-0697">Rotamase</keyword>
<evidence type="ECO:0000313" key="6">
    <source>
        <dbReference type="EMBL" id="VFJ59867.1"/>
    </source>
</evidence>
<sequence>MSKKLFFPIIAFVLWHVVGMAAADEQTQVCLSTNHGNIVLMLDGEKAPKTVENFLRYVQDQHYDGTIFHRVMESFMIQGGGFTMNYKQKPTREPISNEADNGLKNTRGTIAMARTSDPHSATAQFFINVVDNGFLDYKASTRSSWGYAVFGRVIKGMDVVDAIRVLPTGPAGPFAENAPKSPVMITTVTLGQCK</sequence>
<dbReference type="SUPFAM" id="SSF50891">
    <property type="entry name" value="Cyclophilin-like"/>
    <property type="match status" value="1"/>
</dbReference>
<dbReference type="Gene3D" id="2.40.100.10">
    <property type="entry name" value="Cyclophilin-like"/>
    <property type="match status" value="1"/>
</dbReference>
<dbReference type="PROSITE" id="PS00170">
    <property type="entry name" value="CSA_PPIASE_1"/>
    <property type="match status" value="1"/>
</dbReference>
<dbReference type="InterPro" id="IPR029000">
    <property type="entry name" value="Cyclophilin-like_dom_sf"/>
</dbReference>
<evidence type="ECO:0000259" key="5">
    <source>
        <dbReference type="PROSITE" id="PS50072"/>
    </source>
</evidence>
<name>A0A450T078_9GAMM</name>
<dbReference type="EMBL" id="CAADFD010000052">
    <property type="protein sequence ID" value="VFJ59867.1"/>
    <property type="molecule type" value="Genomic_DNA"/>
</dbReference>
<dbReference type="PRINTS" id="PR00153">
    <property type="entry name" value="CSAPPISMRASE"/>
</dbReference>
<keyword evidence="3 4" id="KW-0413">Isomerase</keyword>
<evidence type="ECO:0000256" key="1">
    <source>
        <dbReference type="ARBA" id="ARBA00007365"/>
    </source>
</evidence>
<dbReference type="CDD" id="cd01920">
    <property type="entry name" value="cyclophilin_EcCYP_like"/>
    <property type="match status" value="1"/>
</dbReference>
<gene>
    <name evidence="6" type="ORF">BECKFW1821B_GA0114236_10524</name>
</gene>
<comment type="similarity">
    <text evidence="1 4">Belongs to the cyclophilin-type PPIase family.</text>
</comment>
<dbReference type="InterPro" id="IPR044665">
    <property type="entry name" value="E_coli_cyclophilin_A-like"/>
</dbReference>